<name>A0AC34G890_9BILA</name>
<evidence type="ECO:0000313" key="1">
    <source>
        <dbReference type="Proteomes" id="UP000887579"/>
    </source>
</evidence>
<proteinExistence type="predicted"/>
<organism evidence="1 2">
    <name type="scientific">Panagrolaimus sp. ES5</name>
    <dbReference type="NCBI Taxonomy" id="591445"/>
    <lineage>
        <taxon>Eukaryota</taxon>
        <taxon>Metazoa</taxon>
        <taxon>Ecdysozoa</taxon>
        <taxon>Nematoda</taxon>
        <taxon>Chromadorea</taxon>
        <taxon>Rhabditida</taxon>
        <taxon>Tylenchina</taxon>
        <taxon>Panagrolaimomorpha</taxon>
        <taxon>Panagrolaimoidea</taxon>
        <taxon>Panagrolaimidae</taxon>
        <taxon>Panagrolaimus</taxon>
    </lineage>
</organism>
<accession>A0AC34G890</accession>
<protein>
    <submittedName>
        <fullName evidence="2">WASH complex subunit 7 C-terminal domain-containing protein</fullName>
    </submittedName>
</protein>
<dbReference type="Proteomes" id="UP000887579">
    <property type="component" value="Unplaced"/>
</dbReference>
<evidence type="ECO:0000313" key="2">
    <source>
        <dbReference type="WBParaSite" id="ES5_v2.g25835.t1"/>
    </source>
</evidence>
<reference evidence="2" key="1">
    <citation type="submission" date="2022-11" db="UniProtKB">
        <authorList>
            <consortium name="WormBaseParasite"/>
        </authorList>
    </citation>
    <scope>IDENTIFICATION</scope>
</reference>
<dbReference type="WBParaSite" id="ES5_v2.g25835.t1">
    <property type="protein sequence ID" value="ES5_v2.g25835.t1"/>
    <property type="gene ID" value="ES5_v2.g25835"/>
</dbReference>
<sequence>MIRSGVIESSAYASHFIPKLHTSDSSKDSDSQEEATISSMIKEANGSKLSIEIAESLDSLIESIASSFSSESDYVEMLITVFAKEFRNYEKFSHLRNFFIIIPPLTINYVEHILGCRSKIGRRAQTDSDFTFVDDGFCLGIAYISTLLNQTYFFDSLN</sequence>